<feature type="compositionally biased region" description="Low complexity" evidence="2">
    <location>
        <begin position="199"/>
        <end position="218"/>
    </location>
</feature>
<feature type="compositionally biased region" description="Basic and acidic residues" evidence="2">
    <location>
        <begin position="781"/>
        <end position="796"/>
    </location>
</feature>
<feature type="compositionally biased region" description="Low complexity" evidence="2">
    <location>
        <begin position="855"/>
        <end position="870"/>
    </location>
</feature>
<feature type="region of interest" description="Disordered" evidence="2">
    <location>
        <begin position="780"/>
        <end position="870"/>
    </location>
</feature>
<dbReference type="OrthoDB" id="3268502at2759"/>
<feature type="region of interest" description="Disordered" evidence="2">
    <location>
        <begin position="440"/>
        <end position="508"/>
    </location>
</feature>
<feature type="region of interest" description="Disordered" evidence="2">
    <location>
        <begin position="270"/>
        <end position="397"/>
    </location>
</feature>
<sequence length="1029" mass="113891">MSMPQVYSIGIGVVLRGIINSVGARNDKLAGALSGIWDGIVAYAAWRTDRLLEPTILIEIIVGVCFDALYHGTPARLISLALGTVLGVLFSDTAGLHTLWDNLGENVQEKLKELDFRDDLDSPDVLSEFSEDMTVVYEERATALSPRSRKMTTAEWIAAQRKAREQRSSKSATTSRRASASMNISTDLDKSILLSGFDTQTQVTTRTSPSRTTQTQSSRARHDRELLESMTPLPPPSAPSVARNTDIDINIDVFSPSVATRISSPTIKTEIIEEPSVRGTHEGTARNISKDASKMSSPPKSCASRSHRSSRRESLPASVKPESTHPAVVQPLSSSSSETERAGPAEHNSRSAISERFGRSTAQHLRPQTPRSRHTHTGTERTSFSPFIPPRPADSTREPTIISAHESHSAHVLPEDPDLDHVAAEVLSSWNDGLHARSVRSKSRVSTRHSERFVEEELGEPSVHGTQSRRTTIRSEGSVRPESRVGEGTQAYVESEASNRHTERPASPSLAPEFIIDYSGETTRIYIPPPAETGINVRIVPRTEETQAGQGLYGVDSNGLNVGHDHNHLDANYHYSGQPQSLAESAFRSQDDIVFIPQSIGSFPELETVPPVEEHNVLPSVDEDDTHHSHYSHASRAPSHASRAELSSDPQPPSIFKLKRAWRSSGSAPPASSSTTDFGGGGRVLEPDDPLPVYVTENLDNSFLEPAHVYIARSRSPSRSPSNVSNQRPEHSPHRRSHSQSAASRHTHSRGHSHSHSHNHDQDHNADHNTLELDMQGEASGHLHTETKTPPVERSRPARSQTQSRDRNYSRSRRQSDASHDRRQSGSVIPIARSQDPRQSATFIYSPTVDESIIRPSPNRSPNANSNANVNNTDLATRAVQWEQQAIEMDARCEALRVQILDAERRQQNALAFTLSCELENAEQRAKRLRKRAERARLAAREAEHDDRIDVHRLSPLCAFQSVKNALYALQQIGRSKLTVVVDHGRRAAEGSSVKRHYIIDKITKKYHFDVRADEMNPNILYIFFPPNP</sequence>
<organism evidence="3 4">
    <name type="scientific">Sanghuangporus baumii</name>
    <name type="common">Phellinus baumii</name>
    <dbReference type="NCBI Taxonomy" id="108892"/>
    <lineage>
        <taxon>Eukaryota</taxon>
        <taxon>Fungi</taxon>
        <taxon>Dikarya</taxon>
        <taxon>Basidiomycota</taxon>
        <taxon>Agaricomycotina</taxon>
        <taxon>Agaricomycetes</taxon>
        <taxon>Hymenochaetales</taxon>
        <taxon>Hymenochaetaceae</taxon>
        <taxon>Sanghuangporus</taxon>
    </lineage>
</organism>
<feature type="region of interest" description="Disordered" evidence="2">
    <location>
        <begin position="199"/>
        <end position="223"/>
    </location>
</feature>
<reference evidence="3" key="1">
    <citation type="submission" date="2016-06" db="EMBL/GenBank/DDBJ databases">
        <title>Draft Genome sequence of the fungus Inonotus baumii.</title>
        <authorList>
            <person name="Zhu H."/>
            <person name="Lin W."/>
        </authorList>
    </citation>
    <scope>NUCLEOTIDE SEQUENCE</scope>
    <source>
        <strain evidence="3">821</strain>
    </source>
</reference>
<feature type="compositionally biased region" description="Basic and acidic residues" evidence="2">
    <location>
        <begin position="338"/>
        <end position="349"/>
    </location>
</feature>
<feature type="compositionally biased region" description="Low complexity" evidence="2">
    <location>
        <begin position="713"/>
        <end position="722"/>
    </location>
</feature>
<dbReference type="AlphaFoldDB" id="A0A9Q5N5B8"/>
<proteinExistence type="predicted"/>
<feature type="region of interest" description="Disordered" evidence="2">
    <location>
        <begin position="618"/>
        <end position="693"/>
    </location>
</feature>
<comment type="caution">
    <text evidence="3">The sequence shown here is derived from an EMBL/GenBank/DDBJ whole genome shotgun (WGS) entry which is preliminary data.</text>
</comment>
<feature type="compositionally biased region" description="Low complexity" evidence="2">
    <location>
        <begin position="169"/>
        <end position="181"/>
    </location>
</feature>
<accession>A0A9Q5N5B8</accession>
<evidence type="ECO:0000313" key="4">
    <source>
        <dbReference type="Proteomes" id="UP000757232"/>
    </source>
</evidence>
<feature type="region of interest" description="Disordered" evidence="2">
    <location>
        <begin position="158"/>
        <end position="182"/>
    </location>
</feature>
<gene>
    <name evidence="3" type="ORF">A7U60_g4380</name>
</gene>
<evidence type="ECO:0000256" key="2">
    <source>
        <dbReference type="SAM" id="MobiDB-lite"/>
    </source>
</evidence>
<protein>
    <recommendedName>
        <fullName evidence="5">Smr domain-containing protein</fullName>
    </recommendedName>
</protein>
<feature type="compositionally biased region" description="Basic and acidic residues" evidence="2">
    <location>
        <begin position="804"/>
        <end position="824"/>
    </location>
</feature>
<name>A0A9Q5N5B8_SANBA</name>
<dbReference type="EMBL" id="LNZH02000178">
    <property type="protein sequence ID" value="OCB88472.1"/>
    <property type="molecule type" value="Genomic_DNA"/>
</dbReference>
<dbReference type="Proteomes" id="UP000757232">
    <property type="component" value="Unassembled WGS sequence"/>
</dbReference>
<feature type="compositionally biased region" description="Basic and acidic residues" evidence="2">
    <location>
        <begin position="758"/>
        <end position="767"/>
    </location>
</feature>
<evidence type="ECO:0000256" key="1">
    <source>
        <dbReference type="SAM" id="Coils"/>
    </source>
</evidence>
<keyword evidence="1" id="KW-0175">Coiled coil</keyword>
<feature type="compositionally biased region" description="Basic residues" evidence="2">
    <location>
        <begin position="745"/>
        <end position="757"/>
    </location>
</feature>
<keyword evidence="4" id="KW-1185">Reference proteome</keyword>
<feature type="compositionally biased region" description="Low complexity" evidence="2">
    <location>
        <begin position="664"/>
        <end position="674"/>
    </location>
</feature>
<feature type="region of interest" description="Disordered" evidence="2">
    <location>
        <begin position="713"/>
        <end position="767"/>
    </location>
</feature>
<evidence type="ECO:0000313" key="3">
    <source>
        <dbReference type="EMBL" id="OCB88472.1"/>
    </source>
</evidence>
<feature type="compositionally biased region" description="Low complexity" evidence="2">
    <location>
        <begin position="632"/>
        <end position="641"/>
    </location>
</feature>
<evidence type="ECO:0008006" key="5">
    <source>
        <dbReference type="Google" id="ProtNLM"/>
    </source>
</evidence>
<feature type="compositionally biased region" description="Basic and acidic residues" evidence="2">
    <location>
        <begin position="275"/>
        <end position="293"/>
    </location>
</feature>
<feature type="coiled-coil region" evidence="1">
    <location>
        <begin position="912"/>
        <end position="946"/>
    </location>
</feature>